<protein>
    <submittedName>
        <fullName evidence="1">Uncharacterized protein</fullName>
    </submittedName>
</protein>
<accession>A0AA40E7V3</accession>
<keyword evidence="2" id="KW-1185">Reference proteome</keyword>
<name>A0AA40E7V3_9PEZI</name>
<dbReference type="EMBL" id="JAUKUA010000002">
    <property type="protein sequence ID" value="KAK0725658.1"/>
    <property type="molecule type" value="Genomic_DNA"/>
</dbReference>
<gene>
    <name evidence="1" type="ORF">B0H67DRAFT_551168</name>
</gene>
<evidence type="ECO:0000313" key="1">
    <source>
        <dbReference type="EMBL" id="KAK0725658.1"/>
    </source>
</evidence>
<sequence>MAKPRPLPYNKSITINSSIEKLLKARPVTDPRFTLIETNPIGKEFIPATTPSQDLRADEPITSAMIEKTPIGNGLDVFRTSFRFVCEGQNVPSTSDSLIELGHDDPSGCPSTAIRDWPWTLRNDLLRLNSAVSSDDFDLDRIKPLLSAALAESPNDALTWDQVYSAIIESTPPPLPTVSPFQQTPWLRNTSSFANSSKHGKYVDAVLKELGPMYVGLPNFHETFFRGIVGLEAASEAVFNKCV</sequence>
<dbReference type="Proteomes" id="UP001172102">
    <property type="component" value="Unassembled WGS sequence"/>
</dbReference>
<comment type="caution">
    <text evidence="1">The sequence shown here is derived from an EMBL/GenBank/DDBJ whole genome shotgun (WGS) entry which is preliminary data.</text>
</comment>
<organism evidence="1 2">
    <name type="scientific">Lasiosphaeris hirsuta</name>
    <dbReference type="NCBI Taxonomy" id="260670"/>
    <lineage>
        <taxon>Eukaryota</taxon>
        <taxon>Fungi</taxon>
        <taxon>Dikarya</taxon>
        <taxon>Ascomycota</taxon>
        <taxon>Pezizomycotina</taxon>
        <taxon>Sordariomycetes</taxon>
        <taxon>Sordariomycetidae</taxon>
        <taxon>Sordariales</taxon>
        <taxon>Lasiosphaeriaceae</taxon>
        <taxon>Lasiosphaeris</taxon>
    </lineage>
</organism>
<dbReference type="AlphaFoldDB" id="A0AA40E7V3"/>
<reference evidence="1" key="1">
    <citation type="submission" date="2023-06" db="EMBL/GenBank/DDBJ databases">
        <title>Genome-scale phylogeny and comparative genomics of the fungal order Sordariales.</title>
        <authorList>
            <consortium name="Lawrence Berkeley National Laboratory"/>
            <person name="Hensen N."/>
            <person name="Bonometti L."/>
            <person name="Westerberg I."/>
            <person name="Brannstrom I.O."/>
            <person name="Guillou S."/>
            <person name="Cros-Aarteil S."/>
            <person name="Calhoun S."/>
            <person name="Haridas S."/>
            <person name="Kuo A."/>
            <person name="Mondo S."/>
            <person name="Pangilinan J."/>
            <person name="Riley R."/>
            <person name="Labutti K."/>
            <person name="Andreopoulos B."/>
            <person name="Lipzen A."/>
            <person name="Chen C."/>
            <person name="Yanf M."/>
            <person name="Daum C."/>
            <person name="Ng V."/>
            <person name="Clum A."/>
            <person name="Steindorff A."/>
            <person name="Ohm R."/>
            <person name="Martin F."/>
            <person name="Silar P."/>
            <person name="Natvig D."/>
            <person name="Lalanne C."/>
            <person name="Gautier V."/>
            <person name="Ament-Velasquez S.L."/>
            <person name="Kruys A."/>
            <person name="Hutchinson M.I."/>
            <person name="Powell A.J."/>
            <person name="Barry K."/>
            <person name="Miller A.N."/>
            <person name="Grigoriev I.V."/>
            <person name="Debuchy R."/>
            <person name="Gladieux P."/>
            <person name="Thoren M.H."/>
            <person name="Johannesson H."/>
        </authorList>
    </citation>
    <scope>NUCLEOTIDE SEQUENCE</scope>
    <source>
        <strain evidence="1">SMH4607-1</strain>
    </source>
</reference>
<proteinExistence type="predicted"/>
<evidence type="ECO:0000313" key="2">
    <source>
        <dbReference type="Proteomes" id="UP001172102"/>
    </source>
</evidence>